<feature type="domain" description="Guanylate cyclase" evidence="3">
    <location>
        <begin position="139"/>
        <end position="255"/>
    </location>
</feature>
<organism evidence="5 6">
    <name type="scientific">Methylobacterium durans</name>
    <dbReference type="NCBI Taxonomy" id="2202825"/>
    <lineage>
        <taxon>Bacteria</taxon>
        <taxon>Pseudomonadati</taxon>
        <taxon>Pseudomonadota</taxon>
        <taxon>Alphaproteobacteria</taxon>
        <taxon>Hyphomicrobiales</taxon>
        <taxon>Methylobacteriaceae</taxon>
        <taxon>Methylobacterium</taxon>
    </lineage>
</organism>
<dbReference type="InterPro" id="IPR016032">
    <property type="entry name" value="Sig_transdc_resp-reg_C-effctor"/>
</dbReference>
<protein>
    <recommendedName>
        <fullName evidence="7">Adenylate/guanylate cyclase domain-containing protein</fullName>
    </recommendedName>
</protein>
<dbReference type="GO" id="GO:0003677">
    <property type="term" value="F:DNA binding"/>
    <property type="evidence" value="ECO:0007669"/>
    <property type="project" value="UniProtKB-UniRule"/>
</dbReference>
<dbReference type="GO" id="GO:0000160">
    <property type="term" value="P:phosphorelay signal transduction system"/>
    <property type="evidence" value="ECO:0007669"/>
    <property type="project" value="InterPro"/>
</dbReference>
<evidence type="ECO:0000313" key="6">
    <source>
        <dbReference type="Proteomes" id="UP000245926"/>
    </source>
</evidence>
<keyword evidence="6" id="KW-1185">Reference proteome</keyword>
<dbReference type="Gene3D" id="1.10.10.10">
    <property type="entry name" value="Winged helix-like DNA-binding domain superfamily/Winged helix DNA-binding domain"/>
    <property type="match status" value="1"/>
</dbReference>
<dbReference type="SMART" id="SM00044">
    <property type="entry name" value="CYCc"/>
    <property type="match status" value="1"/>
</dbReference>
<reference evidence="6" key="1">
    <citation type="submission" date="2018-05" db="EMBL/GenBank/DDBJ databases">
        <title>Complete Genome Sequence of Methylobacterium sp. 17SD2-17.</title>
        <authorList>
            <person name="Srinivasan S."/>
        </authorList>
    </citation>
    <scope>NUCLEOTIDE SEQUENCE [LARGE SCALE GENOMIC DNA]</scope>
    <source>
        <strain evidence="6">17SD2-17</strain>
    </source>
</reference>
<dbReference type="Pfam" id="PF00211">
    <property type="entry name" value="Guanylate_cyc"/>
    <property type="match status" value="1"/>
</dbReference>
<keyword evidence="1 2" id="KW-0238">DNA-binding</keyword>
<dbReference type="Gene3D" id="1.25.40.10">
    <property type="entry name" value="Tetratricopeptide repeat domain"/>
    <property type="match status" value="1"/>
</dbReference>
<dbReference type="InterPro" id="IPR036388">
    <property type="entry name" value="WH-like_DNA-bd_sf"/>
</dbReference>
<gene>
    <name evidence="5" type="ORF">DK389_09900</name>
</gene>
<evidence type="ECO:0000256" key="1">
    <source>
        <dbReference type="ARBA" id="ARBA00023125"/>
    </source>
</evidence>
<accession>A0A2U8W5J4</accession>
<feature type="DNA-binding region" description="OmpR/PhoB-type" evidence="2">
    <location>
        <begin position="13"/>
        <end position="111"/>
    </location>
</feature>
<proteinExistence type="predicted"/>
<dbReference type="AlphaFoldDB" id="A0A2U8W5J4"/>
<evidence type="ECO:0008006" key="7">
    <source>
        <dbReference type="Google" id="ProtNLM"/>
    </source>
</evidence>
<feature type="domain" description="OmpR/PhoB-type" evidence="4">
    <location>
        <begin position="13"/>
        <end position="111"/>
    </location>
</feature>
<evidence type="ECO:0000313" key="5">
    <source>
        <dbReference type="EMBL" id="AWN40780.1"/>
    </source>
</evidence>
<dbReference type="Pfam" id="PF00486">
    <property type="entry name" value="Trans_reg_C"/>
    <property type="match status" value="1"/>
</dbReference>
<dbReference type="GO" id="GO:0006355">
    <property type="term" value="P:regulation of DNA-templated transcription"/>
    <property type="evidence" value="ECO:0007669"/>
    <property type="project" value="InterPro"/>
</dbReference>
<evidence type="ECO:0000259" key="3">
    <source>
        <dbReference type="PROSITE" id="PS50125"/>
    </source>
</evidence>
<dbReference type="InterPro" id="IPR001054">
    <property type="entry name" value="A/G_cyclase"/>
</dbReference>
<dbReference type="CDD" id="cd00383">
    <property type="entry name" value="trans_reg_C"/>
    <property type="match status" value="1"/>
</dbReference>
<dbReference type="SUPFAM" id="SSF46894">
    <property type="entry name" value="C-terminal effector domain of the bipartite response regulators"/>
    <property type="match status" value="1"/>
</dbReference>
<dbReference type="SUPFAM" id="SSF55073">
    <property type="entry name" value="Nucleotide cyclase"/>
    <property type="match status" value="1"/>
</dbReference>
<dbReference type="SMART" id="SM00862">
    <property type="entry name" value="Trans_reg_C"/>
    <property type="match status" value="1"/>
</dbReference>
<name>A0A2U8W5J4_9HYPH</name>
<dbReference type="InterPro" id="IPR019734">
    <property type="entry name" value="TPR_rpt"/>
</dbReference>
<dbReference type="EMBL" id="CP029550">
    <property type="protein sequence ID" value="AWN40780.1"/>
    <property type="molecule type" value="Genomic_DNA"/>
</dbReference>
<dbReference type="GO" id="GO:0004016">
    <property type="term" value="F:adenylate cyclase activity"/>
    <property type="evidence" value="ECO:0007669"/>
    <property type="project" value="UniProtKB-ARBA"/>
</dbReference>
<dbReference type="InterPro" id="IPR029787">
    <property type="entry name" value="Nucleotide_cyclase"/>
</dbReference>
<dbReference type="Proteomes" id="UP000245926">
    <property type="component" value="Chromosome"/>
</dbReference>
<dbReference type="KEGG" id="mets:DK389_09900"/>
<dbReference type="Gene3D" id="3.40.50.10610">
    <property type="entry name" value="ABC-type transport auxiliary lipoprotein component"/>
    <property type="match status" value="1"/>
</dbReference>
<dbReference type="Gene3D" id="3.30.70.1230">
    <property type="entry name" value="Nucleotide cyclase"/>
    <property type="match status" value="1"/>
</dbReference>
<dbReference type="PROSITE" id="PS50125">
    <property type="entry name" value="GUANYLATE_CYCLASE_2"/>
    <property type="match status" value="1"/>
</dbReference>
<dbReference type="InterPro" id="IPR050697">
    <property type="entry name" value="Adenylyl/Guanylyl_Cyclase_3/4"/>
</dbReference>
<dbReference type="CDD" id="cd07302">
    <property type="entry name" value="CHD"/>
    <property type="match status" value="1"/>
</dbReference>
<evidence type="ECO:0000256" key="2">
    <source>
        <dbReference type="PROSITE-ProRule" id="PRU01091"/>
    </source>
</evidence>
<dbReference type="InterPro" id="IPR001867">
    <property type="entry name" value="OmpR/PhoB-type_DNA-bd"/>
</dbReference>
<dbReference type="SMART" id="SM00028">
    <property type="entry name" value="TPR"/>
    <property type="match status" value="4"/>
</dbReference>
<dbReference type="GO" id="GO:0006171">
    <property type="term" value="P:cAMP biosynthetic process"/>
    <property type="evidence" value="ECO:0007669"/>
    <property type="project" value="TreeGrafter"/>
</dbReference>
<dbReference type="SUPFAM" id="SSF48452">
    <property type="entry name" value="TPR-like"/>
    <property type="match status" value="1"/>
</dbReference>
<evidence type="ECO:0000259" key="4">
    <source>
        <dbReference type="PROSITE" id="PS51755"/>
    </source>
</evidence>
<dbReference type="PROSITE" id="PS51755">
    <property type="entry name" value="OMPR_PHOB"/>
    <property type="match status" value="1"/>
</dbReference>
<dbReference type="OrthoDB" id="9807521at2"/>
<sequence length="717" mass="78773">MCYPAAARGLPATLLYAFSNFVLDTGRRELRDGEDLVRVEPQVFDLLEYLIHHRDRVVTRDDLFGSIWKGRIVSDATLSSRISAARAAIGDTGTEQRLIRTLPRKGLRFVGAIREAAGEPGAPAVTDSSETGETRKIAVILATDIAGYSRLAGSEEDRTLARLRTLRSDLIDPVISVHRGRIVKRTGDGALVEFRSTVEAVRCALEVQTGMLERNVGVPEDRRIALRMGIHVGDVVEETDGDLMGDAVNVAARLEGLCAPGSLVLSEDAYRQVRDRIAETFVDLGEQVLRNIARPVRVFGHASLSPGAGSGAHASPLALPARPSIAVLPFQNMSSDAEQDYFADGIVEDITTRLSRIKWLFVIARNSAFTYKGRAIDIRQVARELGVRYVVEGSVRKAGTRVRITGQLIQAETGQHIWANHFDGELADIFELQDQVTSSLVAAVEPSLRQAEIERALGKPTEHLDAYDHYLRALPHFYTLTQDGMGRAIALLEQAIAVDPAFALAKAFVARCYAWRNPQGWAAAPDLEKMTAIRLGREALAEGGNDPSVLWMVGFVKWQLRIDFDGALDLYERSLAINPNCAPALTVRGWALAWAGRSQEAVPSLLQALRLSPLDPEAFFTMSALGCAYMLTGSFEDGLKWTTRALRERPGFAPSLRFHAICLARLGRSREARETIDHLLELEPGLGLALLERRAPIFHATPMAFYLDSLREAGMPD</sequence>
<dbReference type="InterPro" id="IPR011990">
    <property type="entry name" value="TPR-like_helical_dom_sf"/>
</dbReference>
<dbReference type="PANTHER" id="PTHR43081">
    <property type="entry name" value="ADENYLATE CYCLASE, TERMINAL-DIFFERENTIATION SPECIFIC-RELATED"/>
    <property type="match status" value="1"/>
</dbReference>
<dbReference type="PANTHER" id="PTHR43081:SF19">
    <property type="entry name" value="PH-SENSITIVE ADENYLATE CYCLASE RV1264"/>
    <property type="match status" value="1"/>
</dbReference>